<keyword evidence="7" id="KW-0129">CBS domain</keyword>
<comment type="subcellular location">
    <subcellularLocation>
        <location evidence="1">Cell membrane</location>
        <topology evidence="1">Multi-pass membrane protein</topology>
    </subcellularLocation>
</comment>
<dbReference type="InterPro" id="IPR046342">
    <property type="entry name" value="CBS_dom_sf"/>
</dbReference>
<evidence type="ECO:0000256" key="5">
    <source>
        <dbReference type="ARBA" id="ARBA00022989"/>
    </source>
</evidence>
<gene>
    <name evidence="13" type="ORF">DQ226_08780</name>
    <name evidence="12" type="ORF">QYF62_07050</name>
</gene>
<keyword evidence="6 8" id="KW-0472">Membrane</keyword>
<feature type="domain" description="CBS" evidence="10">
    <location>
        <begin position="282"/>
        <end position="343"/>
    </location>
</feature>
<name>A0A365PA69_9ACTN</name>
<evidence type="ECO:0000259" key="11">
    <source>
        <dbReference type="PROSITE" id="PS51846"/>
    </source>
</evidence>
<dbReference type="Pfam" id="PF00571">
    <property type="entry name" value="CBS"/>
    <property type="match status" value="1"/>
</dbReference>
<dbReference type="Pfam" id="PF01595">
    <property type="entry name" value="CNNM"/>
    <property type="match status" value="1"/>
</dbReference>
<evidence type="ECO:0000256" key="6">
    <source>
        <dbReference type="ARBA" id="ARBA00023136"/>
    </source>
</evidence>
<accession>A0A365PA69</accession>
<reference evidence="13 14" key="1">
    <citation type="submission" date="2018-06" db="EMBL/GenBank/DDBJ databases">
        <title>Whole genome sequencing of four bacterial strains from South Shetland trench revealing bio-synthetic gene clusters.</title>
        <authorList>
            <person name="Abdel-Mageed W.M."/>
            <person name="Lehri B."/>
            <person name="Jarmusch S.A."/>
            <person name="Miranda K."/>
            <person name="Goodfellow M."/>
            <person name="Jaspars M."/>
            <person name="Karlyshev A.V."/>
        </authorList>
    </citation>
    <scope>NUCLEOTIDE SEQUENCE [LARGE SCALE GENOMIC DNA]</scope>
    <source>
        <strain evidence="13 14">SST1</strain>
    </source>
</reference>
<keyword evidence="3 8" id="KW-0812">Transmembrane</keyword>
<organism evidence="13 14">
    <name type="scientific">Dietzia maris</name>
    <dbReference type="NCBI Taxonomy" id="37915"/>
    <lineage>
        <taxon>Bacteria</taxon>
        <taxon>Bacillati</taxon>
        <taxon>Actinomycetota</taxon>
        <taxon>Actinomycetes</taxon>
        <taxon>Mycobacteriales</taxon>
        <taxon>Dietziaceae</taxon>
        <taxon>Dietzia</taxon>
    </lineage>
</organism>
<evidence type="ECO:0000313" key="12">
    <source>
        <dbReference type="EMBL" id="MDN4505809.1"/>
    </source>
</evidence>
<dbReference type="Gene3D" id="3.10.580.10">
    <property type="entry name" value="CBS-domain"/>
    <property type="match status" value="1"/>
</dbReference>
<dbReference type="InterPro" id="IPR002550">
    <property type="entry name" value="CNNM"/>
</dbReference>
<feature type="domain" description="CNNM transmembrane" evidence="11">
    <location>
        <begin position="1"/>
        <end position="203"/>
    </location>
</feature>
<dbReference type="PROSITE" id="PS51371">
    <property type="entry name" value="CBS"/>
    <property type="match status" value="1"/>
</dbReference>
<sequence length="348" mass="37501">MSDGVALLVLVALLLGNGFFVAAEFAMVSARRDNLEPHAAEGSTRALWSLRGMENVSLSLAATQLGITACSLLIGAVGEPAIAHLIEQPLGWLGVSTGFAHPIALVISLLIVTFLHMVLGEMVPKNMAIARPAAAALLLGPVLRVFVLVFLPAIWLMNKSADAVVRYVLRVEPRSEVETTFTVDQMHGMVAAAEDSGLLDEDETLLLEGALEFDHITAADVLRPIAEVDSIEEDWTTGDVQQLCVRTGHSRFPVRRGGAYVGYVHVKDTLGDDLTQPLRRERIRELGIVPAETPLDDVLEAMQRARAHLAVVDDREPGEPDPRGLLVLEDVLAELVGEVRNATPGADQ</sequence>
<dbReference type="InterPro" id="IPR000644">
    <property type="entry name" value="CBS_dom"/>
</dbReference>
<dbReference type="PANTHER" id="PTHR43099:SF5">
    <property type="entry name" value="HLYC_CORC FAMILY TRANSPORTER"/>
    <property type="match status" value="1"/>
</dbReference>
<keyword evidence="4" id="KW-0677">Repeat</keyword>
<evidence type="ECO:0000313" key="15">
    <source>
        <dbReference type="Proteomes" id="UP001172702"/>
    </source>
</evidence>
<keyword evidence="2" id="KW-1003">Cell membrane</keyword>
<evidence type="ECO:0000256" key="4">
    <source>
        <dbReference type="ARBA" id="ARBA00022737"/>
    </source>
</evidence>
<reference evidence="12 15" key="2">
    <citation type="submission" date="2023-07" db="EMBL/GenBank/DDBJ databases">
        <title>Strategy for survival of the halotoleranting strain Dietzia MX2 from the Yakshinskoe mineral salts deposit.</title>
        <authorList>
            <person name="Kharitonova M.A."/>
            <person name="Kupriyanova-Ashina F.G."/>
            <person name="Shakirov T.R."/>
            <person name="Vafina M.S."/>
            <person name="Ilinskaya O.N."/>
        </authorList>
    </citation>
    <scope>NUCLEOTIDE SEQUENCE [LARGE SCALE GENOMIC DNA]</scope>
    <source>
        <strain evidence="12 15">MX2</strain>
    </source>
</reference>
<dbReference type="EMBL" id="QNTT01000019">
    <property type="protein sequence ID" value="RBA36361.1"/>
    <property type="molecule type" value="Genomic_DNA"/>
</dbReference>
<evidence type="ECO:0000313" key="13">
    <source>
        <dbReference type="EMBL" id="RBA36361.1"/>
    </source>
</evidence>
<evidence type="ECO:0000256" key="9">
    <source>
        <dbReference type="SAM" id="Phobius"/>
    </source>
</evidence>
<dbReference type="InterPro" id="IPR051676">
    <property type="entry name" value="UPF0053_domain"/>
</dbReference>
<dbReference type="AlphaFoldDB" id="A0A365PA69"/>
<dbReference type="CDD" id="cd04590">
    <property type="entry name" value="CBS_pair_CorC_HlyC_assoc"/>
    <property type="match status" value="1"/>
</dbReference>
<dbReference type="RefSeq" id="WP_119192545.1">
    <property type="nucleotide sequence ID" value="NZ_JAUHTB010000006.1"/>
</dbReference>
<dbReference type="PANTHER" id="PTHR43099">
    <property type="entry name" value="UPF0053 PROTEIN YRKA"/>
    <property type="match status" value="1"/>
</dbReference>
<dbReference type="GO" id="GO:0005886">
    <property type="term" value="C:plasma membrane"/>
    <property type="evidence" value="ECO:0007669"/>
    <property type="project" value="UniProtKB-SubCell"/>
</dbReference>
<evidence type="ECO:0000313" key="14">
    <source>
        <dbReference type="Proteomes" id="UP000252187"/>
    </source>
</evidence>
<dbReference type="Proteomes" id="UP001172702">
    <property type="component" value="Unassembled WGS sequence"/>
</dbReference>
<evidence type="ECO:0000256" key="7">
    <source>
        <dbReference type="PROSITE-ProRule" id="PRU00703"/>
    </source>
</evidence>
<dbReference type="SUPFAM" id="SSF54631">
    <property type="entry name" value="CBS-domain pair"/>
    <property type="match status" value="1"/>
</dbReference>
<protein>
    <submittedName>
        <fullName evidence="12">Hemolysin family protein</fullName>
    </submittedName>
</protein>
<dbReference type="Proteomes" id="UP000252187">
    <property type="component" value="Unassembled WGS sequence"/>
</dbReference>
<feature type="transmembrane region" description="Helical" evidence="9">
    <location>
        <begin position="90"/>
        <end position="115"/>
    </location>
</feature>
<evidence type="ECO:0000259" key="10">
    <source>
        <dbReference type="PROSITE" id="PS51371"/>
    </source>
</evidence>
<keyword evidence="15" id="KW-1185">Reference proteome</keyword>
<dbReference type="PROSITE" id="PS51846">
    <property type="entry name" value="CNNM"/>
    <property type="match status" value="1"/>
</dbReference>
<feature type="transmembrane region" description="Helical" evidence="9">
    <location>
        <begin position="135"/>
        <end position="157"/>
    </location>
</feature>
<comment type="caution">
    <text evidence="13">The sequence shown here is derived from an EMBL/GenBank/DDBJ whole genome shotgun (WGS) entry which is preliminary data.</text>
</comment>
<evidence type="ECO:0000256" key="1">
    <source>
        <dbReference type="ARBA" id="ARBA00004651"/>
    </source>
</evidence>
<evidence type="ECO:0000256" key="2">
    <source>
        <dbReference type="ARBA" id="ARBA00022475"/>
    </source>
</evidence>
<evidence type="ECO:0000256" key="8">
    <source>
        <dbReference type="PROSITE-ProRule" id="PRU01193"/>
    </source>
</evidence>
<dbReference type="EMBL" id="JAUHTB010000006">
    <property type="protein sequence ID" value="MDN4505809.1"/>
    <property type="molecule type" value="Genomic_DNA"/>
</dbReference>
<dbReference type="InterPro" id="IPR044751">
    <property type="entry name" value="Ion_transp-like_CBS"/>
</dbReference>
<feature type="transmembrane region" description="Helical" evidence="9">
    <location>
        <begin position="56"/>
        <end position="78"/>
    </location>
</feature>
<proteinExistence type="predicted"/>
<evidence type="ECO:0000256" key="3">
    <source>
        <dbReference type="ARBA" id="ARBA00022692"/>
    </source>
</evidence>
<keyword evidence="5 8" id="KW-1133">Transmembrane helix</keyword>